<comment type="caution">
    <text evidence="1">The sequence shown here is derived from an EMBL/GenBank/DDBJ whole genome shotgun (WGS) entry which is preliminary data.</text>
</comment>
<gene>
    <name evidence="1" type="ORF">ACFQ3N_07570</name>
</gene>
<dbReference type="EMBL" id="JBHTKJ010000016">
    <property type="protein sequence ID" value="MFD1038268.1"/>
    <property type="molecule type" value="Genomic_DNA"/>
</dbReference>
<evidence type="ECO:0008006" key="3">
    <source>
        <dbReference type="Google" id="ProtNLM"/>
    </source>
</evidence>
<evidence type="ECO:0000313" key="1">
    <source>
        <dbReference type="EMBL" id="MFD1038268.1"/>
    </source>
</evidence>
<dbReference type="RefSeq" id="WP_390361084.1">
    <property type="nucleotide sequence ID" value="NZ_JBHTKJ010000016.1"/>
</dbReference>
<name>A0ABW3LJH9_9BACI</name>
<evidence type="ECO:0000313" key="2">
    <source>
        <dbReference type="Proteomes" id="UP001597040"/>
    </source>
</evidence>
<protein>
    <recommendedName>
        <fullName evidence="3">Transposase</fullName>
    </recommendedName>
</protein>
<dbReference type="Proteomes" id="UP001597040">
    <property type="component" value="Unassembled WGS sequence"/>
</dbReference>
<accession>A0ABW3LJH9</accession>
<reference evidence="2" key="1">
    <citation type="journal article" date="2019" name="Int. J. Syst. Evol. Microbiol.">
        <title>The Global Catalogue of Microorganisms (GCM) 10K type strain sequencing project: providing services to taxonomists for standard genome sequencing and annotation.</title>
        <authorList>
            <consortium name="The Broad Institute Genomics Platform"/>
            <consortium name="The Broad Institute Genome Sequencing Center for Infectious Disease"/>
            <person name="Wu L."/>
            <person name="Ma J."/>
        </authorList>
    </citation>
    <scope>NUCLEOTIDE SEQUENCE [LARGE SCALE GENOMIC DNA]</scope>
    <source>
        <strain evidence="2">CCUG 56754</strain>
    </source>
</reference>
<proteinExistence type="predicted"/>
<organism evidence="1 2">
    <name type="scientific">Virgibacillus byunsanensis</name>
    <dbReference type="NCBI Taxonomy" id="570945"/>
    <lineage>
        <taxon>Bacteria</taxon>
        <taxon>Bacillati</taxon>
        <taxon>Bacillota</taxon>
        <taxon>Bacilli</taxon>
        <taxon>Bacillales</taxon>
        <taxon>Bacillaceae</taxon>
        <taxon>Virgibacillus</taxon>
    </lineage>
</organism>
<keyword evidence="2" id="KW-1185">Reference proteome</keyword>
<sequence>MGYDPGVSFHAAVYSSKGVKLAIPSNKGEGAYNVMQAVEGILL</sequence>